<reference evidence="1" key="1">
    <citation type="submission" date="2021-06" db="EMBL/GenBank/DDBJ databases">
        <title>44 bacteria genomes isolated from Dapeng, Shenzhen.</title>
        <authorList>
            <person name="Zheng W."/>
            <person name="Yu S."/>
            <person name="Huang Y."/>
        </authorList>
    </citation>
    <scope>NUCLEOTIDE SEQUENCE</scope>
    <source>
        <strain evidence="1">DP5N28-2</strain>
    </source>
</reference>
<organism evidence="1 2">
    <name type="scientific">Membranihabitans marinus</name>
    <dbReference type="NCBI Taxonomy" id="1227546"/>
    <lineage>
        <taxon>Bacteria</taxon>
        <taxon>Pseudomonadati</taxon>
        <taxon>Bacteroidota</taxon>
        <taxon>Saprospiria</taxon>
        <taxon>Saprospirales</taxon>
        <taxon>Saprospiraceae</taxon>
        <taxon>Membranihabitans</taxon>
    </lineage>
</organism>
<dbReference type="PROSITE" id="PS51257">
    <property type="entry name" value="PROKAR_LIPOPROTEIN"/>
    <property type="match status" value="1"/>
</dbReference>
<proteinExistence type="predicted"/>
<dbReference type="AlphaFoldDB" id="A0A953L9M7"/>
<evidence type="ECO:0000313" key="1">
    <source>
        <dbReference type="EMBL" id="MBY5957778.1"/>
    </source>
</evidence>
<evidence type="ECO:0000313" key="2">
    <source>
        <dbReference type="Proteomes" id="UP000753961"/>
    </source>
</evidence>
<dbReference type="Proteomes" id="UP000753961">
    <property type="component" value="Unassembled WGS sequence"/>
</dbReference>
<name>A0A953L9M7_9BACT</name>
<evidence type="ECO:0008006" key="3">
    <source>
        <dbReference type="Google" id="ProtNLM"/>
    </source>
</evidence>
<dbReference type="EMBL" id="JAHVHU010000006">
    <property type="protein sequence ID" value="MBY5957778.1"/>
    <property type="molecule type" value="Genomic_DNA"/>
</dbReference>
<accession>A0A953L9M7</accession>
<keyword evidence="2" id="KW-1185">Reference proteome</keyword>
<gene>
    <name evidence="1" type="ORF">KUV50_06535</name>
</gene>
<dbReference type="RefSeq" id="WP_222579300.1">
    <property type="nucleotide sequence ID" value="NZ_JAHVHU010000006.1"/>
</dbReference>
<sequence length="153" mass="17655">MKIFSKVFTVIIALSFLSCNKLKYSNLKSIDIYDYQLEVPAQFELIEEQGIDSYVGKLSGEGIDIPFDFGVYTSPDKDLDQEKYDIYFETFGTVERQIVVPKDSQADFTTLHIRDLENYSELGGYVSLKMYTNNITRKEQKLVVKIFESAKLK</sequence>
<comment type="caution">
    <text evidence="1">The sequence shown here is derived from an EMBL/GenBank/DDBJ whole genome shotgun (WGS) entry which is preliminary data.</text>
</comment>
<protein>
    <recommendedName>
        <fullName evidence="3">Lipoprotein</fullName>
    </recommendedName>
</protein>